<organism evidence="3 4">
    <name type="scientific">Oleoguttula mirabilis</name>
    <dbReference type="NCBI Taxonomy" id="1507867"/>
    <lineage>
        <taxon>Eukaryota</taxon>
        <taxon>Fungi</taxon>
        <taxon>Dikarya</taxon>
        <taxon>Ascomycota</taxon>
        <taxon>Pezizomycotina</taxon>
        <taxon>Dothideomycetes</taxon>
        <taxon>Dothideomycetidae</taxon>
        <taxon>Mycosphaerellales</taxon>
        <taxon>Teratosphaeriaceae</taxon>
        <taxon>Oleoguttula</taxon>
    </lineage>
</organism>
<dbReference type="AlphaFoldDB" id="A0AAV9JTT8"/>
<feature type="coiled-coil region" evidence="1">
    <location>
        <begin position="202"/>
        <end position="229"/>
    </location>
</feature>
<sequence>MAALKLTAGETKLLPLAFECFEAPPKVDSKKLAELGGYKNAASANTCWYNLKNKLVPQNGKAAENTTLTTAEYKLLALAWKSFESVPKVNNKKLAELGKYKTPASANSCWYALKKKLLSADDTASSTAATSAKSSPKKRTGSDDVGGEDATPKKKRGRKSKAAVKEEEDLGPKIGTTVEGAEDSDDDLEVVAPKREIMTDTRALKLEVLREIEAEAAEVEAEHKGMQIGGEMTKREVMAEDEEVPKDFLEQVAEYSGEA</sequence>
<keyword evidence="1" id="KW-0175">Coiled coil</keyword>
<proteinExistence type="predicted"/>
<evidence type="ECO:0000256" key="2">
    <source>
        <dbReference type="SAM" id="MobiDB-lite"/>
    </source>
</evidence>
<gene>
    <name evidence="3" type="ORF">LTR36_007578</name>
</gene>
<name>A0AAV9JTT8_9PEZI</name>
<evidence type="ECO:0000256" key="1">
    <source>
        <dbReference type="SAM" id="Coils"/>
    </source>
</evidence>
<protein>
    <submittedName>
        <fullName evidence="3">Uncharacterized protein</fullName>
    </submittedName>
</protein>
<feature type="compositionally biased region" description="Low complexity" evidence="2">
    <location>
        <begin position="124"/>
        <end position="134"/>
    </location>
</feature>
<dbReference type="Proteomes" id="UP001324427">
    <property type="component" value="Unassembled WGS sequence"/>
</dbReference>
<feature type="compositionally biased region" description="Basic residues" evidence="2">
    <location>
        <begin position="153"/>
        <end position="162"/>
    </location>
</feature>
<evidence type="ECO:0000313" key="4">
    <source>
        <dbReference type="Proteomes" id="UP001324427"/>
    </source>
</evidence>
<comment type="caution">
    <text evidence="3">The sequence shown here is derived from an EMBL/GenBank/DDBJ whole genome shotgun (WGS) entry which is preliminary data.</text>
</comment>
<reference evidence="3 4" key="1">
    <citation type="submission" date="2021-11" db="EMBL/GenBank/DDBJ databases">
        <title>Black yeast isolated from Biological Soil Crust.</title>
        <authorList>
            <person name="Kurbessoian T."/>
        </authorList>
    </citation>
    <scope>NUCLEOTIDE SEQUENCE [LARGE SCALE GENOMIC DNA]</scope>
    <source>
        <strain evidence="3 4">CCFEE 5522</strain>
    </source>
</reference>
<accession>A0AAV9JTT8</accession>
<evidence type="ECO:0000313" key="3">
    <source>
        <dbReference type="EMBL" id="KAK4549121.1"/>
    </source>
</evidence>
<dbReference type="EMBL" id="JAVFHQ010000005">
    <property type="protein sequence ID" value="KAK4549121.1"/>
    <property type="molecule type" value="Genomic_DNA"/>
</dbReference>
<keyword evidence="4" id="KW-1185">Reference proteome</keyword>
<feature type="region of interest" description="Disordered" evidence="2">
    <location>
        <begin position="124"/>
        <end position="187"/>
    </location>
</feature>